<dbReference type="InterPro" id="IPR000719">
    <property type="entry name" value="Prot_kinase_dom"/>
</dbReference>
<dbReference type="AlphaFoldDB" id="A0A7R9QGL0"/>
<dbReference type="GO" id="GO:0007169">
    <property type="term" value="P:cell surface receptor protein tyrosine kinase signaling pathway"/>
    <property type="evidence" value="ECO:0007669"/>
    <property type="project" value="TreeGrafter"/>
</dbReference>
<dbReference type="GO" id="GO:0043235">
    <property type="term" value="C:receptor complex"/>
    <property type="evidence" value="ECO:0007669"/>
    <property type="project" value="TreeGrafter"/>
</dbReference>
<evidence type="ECO:0000256" key="8">
    <source>
        <dbReference type="PROSITE-ProRule" id="PRU10141"/>
    </source>
</evidence>
<keyword evidence="13" id="KW-1185">Reference proteome</keyword>
<evidence type="ECO:0000256" key="2">
    <source>
        <dbReference type="ARBA" id="ARBA00022679"/>
    </source>
</evidence>
<dbReference type="PANTHER" id="PTHR24416">
    <property type="entry name" value="TYROSINE-PROTEIN KINASE RECEPTOR"/>
    <property type="match status" value="1"/>
</dbReference>
<evidence type="ECO:0000256" key="9">
    <source>
        <dbReference type="SAM" id="Phobius"/>
    </source>
</evidence>
<dbReference type="InterPro" id="IPR050122">
    <property type="entry name" value="RTK"/>
</dbReference>
<dbReference type="SUPFAM" id="SSF56112">
    <property type="entry name" value="Protein kinase-like (PK-like)"/>
    <property type="match status" value="1"/>
</dbReference>
<dbReference type="CDD" id="cd00192">
    <property type="entry name" value="PTKc"/>
    <property type="match status" value="1"/>
</dbReference>
<evidence type="ECO:0000256" key="7">
    <source>
        <dbReference type="ARBA" id="ARBA00051243"/>
    </source>
</evidence>
<dbReference type="PROSITE" id="PS50011">
    <property type="entry name" value="PROTEIN_KINASE_DOM"/>
    <property type="match status" value="1"/>
</dbReference>
<evidence type="ECO:0000259" key="11">
    <source>
        <dbReference type="PROSITE" id="PS50011"/>
    </source>
</evidence>
<keyword evidence="5 8" id="KW-0067">ATP-binding</keyword>
<dbReference type="EMBL" id="OC916630">
    <property type="protein sequence ID" value="CAD7644796.1"/>
    <property type="molecule type" value="Genomic_DNA"/>
</dbReference>
<accession>A0A7R9QGL0</accession>
<keyword evidence="2" id="KW-0808">Transferase</keyword>
<evidence type="ECO:0000313" key="13">
    <source>
        <dbReference type="Proteomes" id="UP000728032"/>
    </source>
</evidence>
<feature type="signal peptide" evidence="10">
    <location>
        <begin position="1"/>
        <end position="21"/>
    </location>
</feature>
<evidence type="ECO:0000313" key="12">
    <source>
        <dbReference type="EMBL" id="CAD7644796.1"/>
    </source>
</evidence>
<dbReference type="InterPro" id="IPR011009">
    <property type="entry name" value="Kinase-like_dom_sf"/>
</dbReference>
<dbReference type="InterPro" id="IPR020635">
    <property type="entry name" value="Tyr_kinase_cat_dom"/>
</dbReference>
<keyword evidence="6" id="KW-0829">Tyrosine-protein kinase</keyword>
<gene>
    <name evidence="12" type="ORF">ONB1V03_LOCUS4863</name>
</gene>
<dbReference type="InterPro" id="IPR008266">
    <property type="entry name" value="Tyr_kinase_AS"/>
</dbReference>
<dbReference type="InterPro" id="IPR017441">
    <property type="entry name" value="Protein_kinase_ATP_BS"/>
</dbReference>
<dbReference type="OrthoDB" id="3256376at2759"/>
<keyword evidence="4" id="KW-0418">Kinase</keyword>
<dbReference type="Pfam" id="PF07714">
    <property type="entry name" value="PK_Tyr_Ser-Thr"/>
    <property type="match status" value="1"/>
</dbReference>
<proteinExistence type="predicted"/>
<dbReference type="Gene3D" id="3.30.200.20">
    <property type="entry name" value="Phosphorylase Kinase, domain 1"/>
    <property type="match status" value="1"/>
</dbReference>
<feature type="binding site" evidence="8">
    <location>
        <position position="232"/>
    </location>
    <ligand>
        <name>ATP</name>
        <dbReference type="ChEBI" id="CHEBI:30616"/>
    </ligand>
</feature>
<keyword evidence="9" id="KW-0812">Transmembrane</keyword>
<dbReference type="PRINTS" id="PR00109">
    <property type="entry name" value="TYRKINASE"/>
</dbReference>
<name>A0A7R9QGL0_9ACAR</name>
<dbReference type="GO" id="GO:0005886">
    <property type="term" value="C:plasma membrane"/>
    <property type="evidence" value="ECO:0007669"/>
    <property type="project" value="TreeGrafter"/>
</dbReference>
<feature type="chain" id="PRO_5035592886" description="Protein kinase domain-containing protein" evidence="10">
    <location>
        <begin position="22"/>
        <end position="462"/>
    </location>
</feature>
<protein>
    <recommendedName>
        <fullName evidence="11">Protein kinase domain-containing protein</fullName>
    </recommendedName>
</protein>
<evidence type="ECO:0000256" key="1">
    <source>
        <dbReference type="ARBA" id="ARBA00004167"/>
    </source>
</evidence>
<dbReference type="SMART" id="SM00219">
    <property type="entry name" value="TyrKc"/>
    <property type="match status" value="1"/>
</dbReference>
<dbReference type="PROSITE" id="PS00109">
    <property type="entry name" value="PROTEIN_KINASE_TYR"/>
    <property type="match status" value="1"/>
</dbReference>
<feature type="transmembrane region" description="Helical" evidence="9">
    <location>
        <begin position="91"/>
        <end position="111"/>
    </location>
</feature>
<comment type="subcellular location">
    <subcellularLocation>
        <location evidence="1">Membrane</location>
        <topology evidence="1">Single-pass membrane protein</topology>
    </subcellularLocation>
</comment>
<organism evidence="12">
    <name type="scientific">Oppiella nova</name>
    <dbReference type="NCBI Taxonomy" id="334625"/>
    <lineage>
        <taxon>Eukaryota</taxon>
        <taxon>Metazoa</taxon>
        <taxon>Ecdysozoa</taxon>
        <taxon>Arthropoda</taxon>
        <taxon>Chelicerata</taxon>
        <taxon>Arachnida</taxon>
        <taxon>Acari</taxon>
        <taxon>Acariformes</taxon>
        <taxon>Sarcoptiformes</taxon>
        <taxon>Oribatida</taxon>
        <taxon>Brachypylina</taxon>
        <taxon>Oppioidea</taxon>
        <taxon>Oppiidae</taxon>
        <taxon>Oppiella</taxon>
    </lineage>
</organism>
<dbReference type="PROSITE" id="PS00107">
    <property type="entry name" value="PROTEIN_KINASE_ATP"/>
    <property type="match status" value="1"/>
</dbReference>
<dbReference type="FunFam" id="1.10.510.10:FF:000554">
    <property type="entry name" value="Predicted protein"/>
    <property type="match status" value="1"/>
</dbReference>
<dbReference type="InterPro" id="IPR001245">
    <property type="entry name" value="Ser-Thr/Tyr_kinase_cat_dom"/>
</dbReference>
<dbReference type="Proteomes" id="UP000728032">
    <property type="component" value="Unassembled WGS sequence"/>
</dbReference>
<evidence type="ECO:0000256" key="10">
    <source>
        <dbReference type="SAM" id="SignalP"/>
    </source>
</evidence>
<dbReference type="GO" id="GO:0004714">
    <property type="term" value="F:transmembrane receptor protein tyrosine kinase activity"/>
    <property type="evidence" value="ECO:0007669"/>
    <property type="project" value="UniProtKB-EC"/>
</dbReference>
<dbReference type="EMBL" id="CAJPVJ010001805">
    <property type="protein sequence ID" value="CAG2165320.1"/>
    <property type="molecule type" value="Genomic_DNA"/>
</dbReference>
<keyword evidence="3 8" id="KW-0547">Nucleotide-binding</keyword>
<dbReference type="Gene3D" id="1.10.510.10">
    <property type="entry name" value="Transferase(Phosphotransferase) domain 1"/>
    <property type="match status" value="1"/>
</dbReference>
<dbReference type="PANTHER" id="PTHR24416:SF481">
    <property type="entry name" value="TIE-LIKE RECEPTOR TYROSINE KINASE"/>
    <property type="match status" value="1"/>
</dbReference>
<evidence type="ECO:0000256" key="6">
    <source>
        <dbReference type="ARBA" id="ARBA00023137"/>
    </source>
</evidence>
<reference evidence="12" key="1">
    <citation type="submission" date="2020-11" db="EMBL/GenBank/DDBJ databases">
        <authorList>
            <person name="Tran Van P."/>
        </authorList>
    </citation>
    <scope>NUCLEOTIDE SEQUENCE</scope>
</reference>
<comment type="catalytic activity">
    <reaction evidence="7">
        <text>L-tyrosyl-[protein] + ATP = O-phospho-L-tyrosyl-[protein] + ADP + H(+)</text>
        <dbReference type="Rhea" id="RHEA:10596"/>
        <dbReference type="Rhea" id="RHEA-COMP:10136"/>
        <dbReference type="Rhea" id="RHEA-COMP:20101"/>
        <dbReference type="ChEBI" id="CHEBI:15378"/>
        <dbReference type="ChEBI" id="CHEBI:30616"/>
        <dbReference type="ChEBI" id="CHEBI:46858"/>
        <dbReference type="ChEBI" id="CHEBI:61978"/>
        <dbReference type="ChEBI" id="CHEBI:456216"/>
        <dbReference type="EC" id="2.7.10.1"/>
    </reaction>
</comment>
<feature type="domain" description="Protein kinase" evidence="11">
    <location>
        <begin position="198"/>
        <end position="434"/>
    </location>
</feature>
<sequence length="462" mass="52418">MIVNVLMITISGLLLDVNVNAIENYTTIDTITTTITSAPNASRPEYRVYLVRQTLDKDLNEAILKAADEEDSQRQPTDNDKKYQNNSTVQIYIIAVIGVSPAVIGGFMWALRNLKRKCIRDKASKRSKAKNTSDSNTPNPFLINDIPINQLTYKLVERADKFSTGSDSSGAVWYNSYKPSYLVKSRRVYSLEVSRKNLDMIEILGEGNFGQVWKARAVNIKNSNKSQTVAIKTNKINTDDKDAEDLLKELDIMLQLGNHPNVVKLLGCCTETDLVLFAYQISKGMEFISSHGIIHRDLAARNILIDENKTCKVADFGLSRSIRDKDCDQYEQKTSGQMPVRWMSPESLSMGLFSTKSDVWAYGILIWEIVTLGSTPYIGLSAQEVIKYVNEGRMIDRPEHCSDHFYELMTMCFNYDCDNRLTFTDIRMKLSQMIELQCGYVDLQHFNHSIYYNLNASSGEKI</sequence>
<keyword evidence="10" id="KW-0732">Signal</keyword>
<dbReference type="GO" id="GO:0005524">
    <property type="term" value="F:ATP binding"/>
    <property type="evidence" value="ECO:0007669"/>
    <property type="project" value="UniProtKB-UniRule"/>
</dbReference>
<evidence type="ECO:0000256" key="4">
    <source>
        <dbReference type="ARBA" id="ARBA00022777"/>
    </source>
</evidence>
<keyword evidence="9" id="KW-0472">Membrane</keyword>
<evidence type="ECO:0000256" key="3">
    <source>
        <dbReference type="ARBA" id="ARBA00022741"/>
    </source>
</evidence>
<evidence type="ECO:0000256" key="5">
    <source>
        <dbReference type="ARBA" id="ARBA00022840"/>
    </source>
</evidence>
<keyword evidence="9" id="KW-1133">Transmembrane helix</keyword>